<organism evidence="1 2">
    <name type="scientific">Iris pallida</name>
    <name type="common">Sweet iris</name>
    <dbReference type="NCBI Taxonomy" id="29817"/>
    <lineage>
        <taxon>Eukaryota</taxon>
        <taxon>Viridiplantae</taxon>
        <taxon>Streptophyta</taxon>
        <taxon>Embryophyta</taxon>
        <taxon>Tracheophyta</taxon>
        <taxon>Spermatophyta</taxon>
        <taxon>Magnoliopsida</taxon>
        <taxon>Liliopsida</taxon>
        <taxon>Asparagales</taxon>
        <taxon>Iridaceae</taxon>
        <taxon>Iridoideae</taxon>
        <taxon>Irideae</taxon>
        <taxon>Iris</taxon>
    </lineage>
</organism>
<sequence>MAQPQILTRWHGEKERRSCARLTVQGLSTSLARVRLGVSGSALRSLDGGHLEVRQMGTSARPSAGGLFEAEKGQVVERCRKTCCHGATAELDRTSSSTEDPGVVRLADSSLDGGFRREGLVAALRRGDGSGFGDEVR</sequence>
<dbReference type="EMBL" id="JANAVB010031415">
    <property type="protein sequence ID" value="KAJ6812108.1"/>
    <property type="molecule type" value="Genomic_DNA"/>
</dbReference>
<comment type="caution">
    <text evidence="1">The sequence shown here is derived from an EMBL/GenBank/DDBJ whole genome shotgun (WGS) entry which is preliminary data.</text>
</comment>
<gene>
    <name evidence="1" type="ORF">M6B38_151820</name>
</gene>
<evidence type="ECO:0000313" key="1">
    <source>
        <dbReference type="EMBL" id="KAJ6812108.1"/>
    </source>
</evidence>
<protein>
    <submittedName>
        <fullName evidence="1">Proline-rich receptor-like protein kinase PERK9</fullName>
    </submittedName>
</protein>
<evidence type="ECO:0000313" key="2">
    <source>
        <dbReference type="Proteomes" id="UP001140949"/>
    </source>
</evidence>
<proteinExistence type="predicted"/>
<dbReference type="AlphaFoldDB" id="A0AAX6F787"/>
<keyword evidence="1" id="KW-0418">Kinase</keyword>
<dbReference type="GO" id="GO:0016301">
    <property type="term" value="F:kinase activity"/>
    <property type="evidence" value="ECO:0007669"/>
    <property type="project" value="UniProtKB-KW"/>
</dbReference>
<accession>A0AAX6F787</accession>
<name>A0AAX6F787_IRIPA</name>
<reference evidence="1" key="1">
    <citation type="journal article" date="2023" name="GigaByte">
        <title>Genome assembly of the bearded iris, Iris pallida Lam.</title>
        <authorList>
            <person name="Bruccoleri R.E."/>
            <person name="Oakeley E.J."/>
            <person name="Faust A.M.E."/>
            <person name="Altorfer M."/>
            <person name="Dessus-Babus S."/>
            <person name="Burckhardt D."/>
            <person name="Oertli M."/>
            <person name="Naumann U."/>
            <person name="Petersen F."/>
            <person name="Wong J."/>
        </authorList>
    </citation>
    <scope>NUCLEOTIDE SEQUENCE</scope>
    <source>
        <strain evidence="1">GSM-AAB239-AS_SAM_17_03QT</strain>
    </source>
</reference>
<keyword evidence="2" id="KW-1185">Reference proteome</keyword>
<dbReference type="Proteomes" id="UP001140949">
    <property type="component" value="Unassembled WGS sequence"/>
</dbReference>
<keyword evidence="1" id="KW-0675">Receptor</keyword>
<keyword evidence="1" id="KW-0808">Transferase</keyword>
<reference evidence="1" key="2">
    <citation type="submission" date="2023-04" db="EMBL/GenBank/DDBJ databases">
        <authorList>
            <person name="Bruccoleri R.E."/>
            <person name="Oakeley E.J."/>
            <person name="Faust A.-M."/>
            <person name="Dessus-Babus S."/>
            <person name="Altorfer M."/>
            <person name="Burckhardt D."/>
            <person name="Oertli M."/>
            <person name="Naumann U."/>
            <person name="Petersen F."/>
            <person name="Wong J."/>
        </authorList>
    </citation>
    <scope>NUCLEOTIDE SEQUENCE</scope>
    <source>
        <strain evidence="1">GSM-AAB239-AS_SAM_17_03QT</strain>
        <tissue evidence="1">Leaf</tissue>
    </source>
</reference>